<keyword evidence="4 6" id="KW-0378">Hydrolase</keyword>
<dbReference type="InterPro" id="IPR023828">
    <property type="entry name" value="Peptidase_S8_Ser-AS"/>
</dbReference>
<dbReference type="CDD" id="cd04077">
    <property type="entry name" value="Peptidases_S8_PCSK9_ProteinaseK_like"/>
    <property type="match status" value="1"/>
</dbReference>
<dbReference type="Gene3D" id="3.30.70.80">
    <property type="entry name" value="Peptidase S8 propeptide/proteinase inhibitor I9"/>
    <property type="match status" value="1"/>
</dbReference>
<reference evidence="11 12" key="1">
    <citation type="submission" date="2024-02" db="EMBL/GenBank/DDBJ databases">
        <title>De novo assembly and annotation of 12 fungi associated with fruit tree decline syndrome in Ontario, Canada.</title>
        <authorList>
            <person name="Sulman M."/>
            <person name="Ellouze W."/>
            <person name="Ilyukhin E."/>
        </authorList>
    </citation>
    <scope>NUCLEOTIDE SEQUENCE [LARGE SCALE GENOMIC DNA]</scope>
    <source>
        <strain evidence="11 12">M97-236</strain>
    </source>
</reference>
<feature type="active site" description="Charge relay system" evidence="6">
    <location>
        <position position="187"/>
    </location>
</feature>
<evidence type="ECO:0000256" key="1">
    <source>
        <dbReference type="ARBA" id="ARBA00011073"/>
    </source>
</evidence>
<evidence type="ECO:0000256" key="8">
    <source>
        <dbReference type="SAM" id="SignalP"/>
    </source>
</evidence>
<evidence type="ECO:0000259" key="9">
    <source>
        <dbReference type="Pfam" id="PF00082"/>
    </source>
</evidence>
<feature type="active site" description="Charge relay system" evidence="6">
    <location>
        <position position="155"/>
    </location>
</feature>
<dbReference type="PRINTS" id="PR00723">
    <property type="entry name" value="SUBTILISIN"/>
</dbReference>
<dbReference type="InterPro" id="IPR037045">
    <property type="entry name" value="S8pro/Inhibitor_I9_sf"/>
</dbReference>
<evidence type="ECO:0000256" key="3">
    <source>
        <dbReference type="ARBA" id="ARBA00022729"/>
    </source>
</evidence>
<protein>
    <submittedName>
        <fullName evidence="11">Uncharacterized protein</fullName>
    </submittedName>
</protein>
<dbReference type="SUPFAM" id="SSF52743">
    <property type="entry name" value="Subtilisin-like"/>
    <property type="match status" value="1"/>
</dbReference>
<evidence type="ECO:0000313" key="11">
    <source>
        <dbReference type="EMBL" id="KAL1594787.1"/>
    </source>
</evidence>
<dbReference type="InterPro" id="IPR023827">
    <property type="entry name" value="Peptidase_S8_Asp-AS"/>
</dbReference>
<feature type="domain" description="Peptidase S8/S53" evidence="9">
    <location>
        <begin position="153"/>
        <end position="373"/>
    </location>
</feature>
<dbReference type="InterPro" id="IPR034193">
    <property type="entry name" value="PCSK9_ProteinaseK-like"/>
</dbReference>
<name>A0ABR3QRL4_9PLEO</name>
<evidence type="ECO:0000256" key="7">
    <source>
        <dbReference type="RuleBase" id="RU003355"/>
    </source>
</evidence>
<feature type="domain" description="Inhibitor I9" evidence="10">
    <location>
        <begin position="61"/>
        <end position="103"/>
    </location>
</feature>
<evidence type="ECO:0000256" key="5">
    <source>
        <dbReference type="ARBA" id="ARBA00022825"/>
    </source>
</evidence>
<keyword evidence="5 6" id="KW-0720">Serine protease</keyword>
<keyword evidence="2 6" id="KW-0645">Protease</keyword>
<feature type="active site" description="Charge relay system" evidence="6">
    <location>
        <position position="343"/>
    </location>
</feature>
<dbReference type="PROSITE" id="PS00136">
    <property type="entry name" value="SUBTILASE_ASP"/>
    <property type="match status" value="1"/>
</dbReference>
<evidence type="ECO:0000256" key="4">
    <source>
        <dbReference type="ARBA" id="ARBA00022801"/>
    </source>
</evidence>
<keyword evidence="3 8" id="KW-0732">Signal</keyword>
<dbReference type="PROSITE" id="PS51892">
    <property type="entry name" value="SUBTILASE"/>
    <property type="match status" value="1"/>
</dbReference>
<dbReference type="InterPro" id="IPR000209">
    <property type="entry name" value="Peptidase_S8/S53_dom"/>
</dbReference>
<accession>A0ABR3QRL4</accession>
<evidence type="ECO:0000256" key="6">
    <source>
        <dbReference type="PROSITE-ProRule" id="PRU01240"/>
    </source>
</evidence>
<organism evidence="11 12">
    <name type="scientific">Nothophoma quercina</name>
    <dbReference type="NCBI Taxonomy" id="749835"/>
    <lineage>
        <taxon>Eukaryota</taxon>
        <taxon>Fungi</taxon>
        <taxon>Dikarya</taxon>
        <taxon>Ascomycota</taxon>
        <taxon>Pezizomycotina</taxon>
        <taxon>Dothideomycetes</taxon>
        <taxon>Pleosporomycetidae</taxon>
        <taxon>Pleosporales</taxon>
        <taxon>Pleosporineae</taxon>
        <taxon>Didymellaceae</taxon>
        <taxon>Nothophoma</taxon>
    </lineage>
</organism>
<keyword evidence="12" id="KW-1185">Reference proteome</keyword>
<evidence type="ECO:0000256" key="2">
    <source>
        <dbReference type="ARBA" id="ARBA00022670"/>
    </source>
</evidence>
<evidence type="ECO:0000259" key="10">
    <source>
        <dbReference type="Pfam" id="PF05922"/>
    </source>
</evidence>
<dbReference type="Proteomes" id="UP001521222">
    <property type="component" value="Unassembled WGS sequence"/>
</dbReference>
<gene>
    <name evidence="11" type="ORF">SLS59_008600</name>
</gene>
<dbReference type="InterPro" id="IPR036852">
    <property type="entry name" value="Peptidase_S8/S53_dom_sf"/>
</dbReference>
<dbReference type="PANTHER" id="PTHR43806:SF58">
    <property type="entry name" value="ALKALINE PROTEASE 1-RELATED"/>
    <property type="match status" value="1"/>
</dbReference>
<feature type="signal peptide" evidence="8">
    <location>
        <begin position="1"/>
        <end position="16"/>
    </location>
</feature>
<dbReference type="InterPro" id="IPR010259">
    <property type="entry name" value="S8pro/Inhibitor_I9"/>
</dbReference>
<dbReference type="PROSITE" id="PS00138">
    <property type="entry name" value="SUBTILASE_SER"/>
    <property type="match status" value="1"/>
</dbReference>
<dbReference type="Gene3D" id="3.40.50.200">
    <property type="entry name" value="Peptidase S8/S53 domain"/>
    <property type="match status" value="1"/>
</dbReference>
<dbReference type="Pfam" id="PF00082">
    <property type="entry name" value="Peptidase_S8"/>
    <property type="match status" value="1"/>
</dbReference>
<proteinExistence type="inferred from homology"/>
<dbReference type="Pfam" id="PF05922">
    <property type="entry name" value="Inhibitor_I9"/>
    <property type="match status" value="1"/>
</dbReference>
<comment type="similarity">
    <text evidence="1 6 7">Belongs to the peptidase S8 family.</text>
</comment>
<sequence length="400" mass="40729">MQLTLLLSLLPALALAAPAPVPAPLLQPLAGSPIPGKYIIRLQNQNFQTVLEGALKLLDKDPSHVYQFGNFGGFAAELSDAVVKALQRFPGVQYIEQDAVVKVNLGEPAVIEKRAYTTQSSATWGLGRISHQSKGSTSYTYDSTAGANACAYVIDTGIYTAHPEFEGRAIFLANFAGDGSNTDGNGHGTHCAGTIGSKTYGVAKQAKLFAVKVLDSSGSGTNSGVIAGINYAANDAKTRSGCTAGTVGSMSLGGAKSTSVNSAVANAVSAGLFMAVAAGNESQDSSNVSPASETTAFTVAASDSSDTFASFSNYGAPVDVIAPGVSILSTWLNGGTNTISGTSMATPHVAGLAVYLLAFEGKRTPAALGARIQTLSLKDKITGVPSGTVNYLAFNGNPSG</sequence>
<dbReference type="EMBL" id="JAKIXB020000034">
    <property type="protein sequence ID" value="KAL1594787.1"/>
    <property type="molecule type" value="Genomic_DNA"/>
</dbReference>
<feature type="chain" id="PRO_5046112116" evidence="8">
    <location>
        <begin position="17"/>
        <end position="400"/>
    </location>
</feature>
<dbReference type="InterPro" id="IPR015500">
    <property type="entry name" value="Peptidase_S8_subtilisin-rel"/>
</dbReference>
<dbReference type="InterPro" id="IPR022398">
    <property type="entry name" value="Peptidase_S8_His-AS"/>
</dbReference>
<evidence type="ECO:0000313" key="12">
    <source>
        <dbReference type="Proteomes" id="UP001521222"/>
    </source>
</evidence>
<dbReference type="InterPro" id="IPR050131">
    <property type="entry name" value="Peptidase_S8_subtilisin-like"/>
</dbReference>
<dbReference type="PANTHER" id="PTHR43806">
    <property type="entry name" value="PEPTIDASE S8"/>
    <property type="match status" value="1"/>
</dbReference>
<dbReference type="PROSITE" id="PS00137">
    <property type="entry name" value="SUBTILASE_HIS"/>
    <property type="match status" value="1"/>
</dbReference>
<comment type="caution">
    <text evidence="11">The sequence shown here is derived from an EMBL/GenBank/DDBJ whole genome shotgun (WGS) entry which is preliminary data.</text>
</comment>
<dbReference type="SUPFAM" id="SSF54897">
    <property type="entry name" value="Protease propeptides/inhibitors"/>
    <property type="match status" value="1"/>
</dbReference>